<proteinExistence type="predicted"/>
<dbReference type="AlphaFoldDB" id="A0A6J6FLL6"/>
<dbReference type="GO" id="GO:0016036">
    <property type="term" value="P:cellular response to phosphate starvation"/>
    <property type="evidence" value="ECO:0007669"/>
    <property type="project" value="TreeGrafter"/>
</dbReference>
<dbReference type="FunFam" id="3.30.565.10:FF:000006">
    <property type="entry name" value="Sensor histidine kinase WalK"/>
    <property type="match status" value="1"/>
</dbReference>
<evidence type="ECO:0000256" key="1">
    <source>
        <dbReference type="ARBA" id="ARBA00000085"/>
    </source>
</evidence>
<evidence type="ECO:0000256" key="4">
    <source>
        <dbReference type="ARBA" id="ARBA00022679"/>
    </source>
</evidence>
<dbReference type="CDD" id="cd00082">
    <property type="entry name" value="HisKA"/>
    <property type="match status" value="1"/>
</dbReference>
<comment type="catalytic activity">
    <reaction evidence="1">
        <text>ATP + protein L-histidine = ADP + protein N-phospho-L-histidine.</text>
        <dbReference type="EC" id="2.7.13.3"/>
    </reaction>
</comment>
<accession>A0A6J6FLL6</accession>
<dbReference type="EMBL" id="CAEZUC010000049">
    <property type="protein sequence ID" value="CAB4587843.1"/>
    <property type="molecule type" value="Genomic_DNA"/>
</dbReference>
<dbReference type="InterPro" id="IPR003594">
    <property type="entry name" value="HATPase_dom"/>
</dbReference>
<dbReference type="PRINTS" id="PR00344">
    <property type="entry name" value="BCTRLSENSOR"/>
</dbReference>
<dbReference type="GO" id="GO:0000155">
    <property type="term" value="F:phosphorelay sensor kinase activity"/>
    <property type="evidence" value="ECO:0007669"/>
    <property type="project" value="InterPro"/>
</dbReference>
<reference evidence="8" key="1">
    <citation type="submission" date="2020-05" db="EMBL/GenBank/DDBJ databases">
        <authorList>
            <person name="Chiriac C."/>
            <person name="Salcher M."/>
            <person name="Ghai R."/>
            <person name="Kavagutti S V."/>
        </authorList>
    </citation>
    <scope>NUCLEOTIDE SEQUENCE</scope>
</reference>
<evidence type="ECO:0000313" key="8">
    <source>
        <dbReference type="EMBL" id="CAB4587843.1"/>
    </source>
</evidence>
<dbReference type="Gene3D" id="3.30.565.10">
    <property type="entry name" value="Histidine kinase-like ATPase, C-terminal domain"/>
    <property type="match status" value="1"/>
</dbReference>
<dbReference type="InterPro" id="IPR050351">
    <property type="entry name" value="BphY/WalK/GraS-like"/>
</dbReference>
<keyword evidence="5" id="KW-0418">Kinase</keyword>
<evidence type="ECO:0000256" key="5">
    <source>
        <dbReference type="ARBA" id="ARBA00022777"/>
    </source>
</evidence>
<dbReference type="Pfam" id="PF02518">
    <property type="entry name" value="HATPase_c"/>
    <property type="match status" value="1"/>
</dbReference>
<dbReference type="PANTHER" id="PTHR45453:SF1">
    <property type="entry name" value="PHOSPHATE REGULON SENSOR PROTEIN PHOR"/>
    <property type="match status" value="1"/>
</dbReference>
<organism evidence="8">
    <name type="scientific">freshwater metagenome</name>
    <dbReference type="NCBI Taxonomy" id="449393"/>
    <lineage>
        <taxon>unclassified sequences</taxon>
        <taxon>metagenomes</taxon>
        <taxon>ecological metagenomes</taxon>
    </lineage>
</organism>
<evidence type="ECO:0000256" key="6">
    <source>
        <dbReference type="ARBA" id="ARBA00023012"/>
    </source>
</evidence>
<sequence>MGWIGKKVDEDLEPNSITPALIAVLNSLNRESIILDSSGKIIFETSKTSLLNLVSEGKVTSEELSALVRVVRRTGKSQEGSIEVARGPIGKGKRELQITATLISPDGAVLILVDDEGEKQRVDAVRRDFITNISHELKTPIQALTLNSDALLEVKNEPDKVILFANKIKTQANRLNDLVQEIINLSKLQDSDPLDMADQVEVIDVINEAVDQCEAVAEARNVLIDIGEVDNRTVIGNHNQLVMAVHNLVENAINYSSDKTRVTISTKVDSQIIEILVKDQGIGIADENLDRIFERFYRVDPARSRATGGTGLGLSIVKHVVKNHGGEVKVWSAPGVGSTFAIRLPITKEKSLT</sequence>
<dbReference type="Pfam" id="PF00512">
    <property type="entry name" value="HisKA"/>
    <property type="match status" value="1"/>
</dbReference>
<evidence type="ECO:0000259" key="7">
    <source>
        <dbReference type="PROSITE" id="PS50109"/>
    </source>
</evidence>
<dbReference type="SUPFAM" id="SSF55874">
    <property type="entry name" value="ATPase domain of HSP90 chaperone/DNA topoisomerase II/histidine kinase"/>
    <property type="match status" value="1"/>
</dbReference>
<dbReference type="PROSITE" id="PS50109">
    <property type="entry name" value="HIS_KIN"/>
    <property type="match status" value="1"/>
</dbReference>
<dbReference type="Gene3D" id="1.10.287.130">
    <property type="match status" value="1"/>
</dbReference>
<name>A0A6J6FLL6_9ZZZZ</name>
<evidence type="ECO:0000256" key="2">
    <source>
        <dbReference type="ARBA" id="ARBA00012438"/>
    </source>
</evidence>
<keyword evidence="3" id="KW-0597">Phosphoprotein</keyword>
<feature type="domain" description="Histidine kinase" evidence="7">
    <location>
        <begin position="132"/>
        <end position="348"/>
    </location>
</feature>
<dbReference type="PANTHER" id="PTHR45453">
    <property type="entry name" value="PHOSPHATE REGULON SENSOR PROTEIN PHOR"/>
    <property type="match status" value="1"/>
</dbReference>
<dbReference type="InterPro" id="IPR036890">
    <property type="entry name" value="HATPase_C_sf"/>
</dbReference>
<dbReference type="GO" id="GO:0005886">
    <property type="term" value="C:plasma membrane"/>
    <property type="evidence" value="ECO:0007669"/>
    <property type="project" value="TreeGrafter"/>
</dbReference>
<evidence type="ECO:0000256" key="3">
    <source>
        <dbReference type="ARBA" id="ARBA00022553"/>
    </source>
</evidence>
<gene>
    <name evidence="8" type="ORF">UFOPK1776_00440</name>
</gene>
<dbReference type="CDD" id="cd00075">
    <property type="entry name" value="HATPase"/>
    <property type="match status" value="1"/>
</dbReference>
<dbReference type="InterPro" id="IPR036097">
    <property type="entry name" value="HisK_dim/P_sf"/>
</dbReference>
<dbReference type="SUPFAM" id="SSF47384">
    <property type="entry name" value="Homodimeric domain of signal transducing histidine kinase"/>
    <property type="match status" value="1"/>
</dbReference>
<dbReference type="SMART" id="SM00388">
    <property type="entry name" value="HisKA"/>
    <property type="match status" value="1"/>
</dbReference>
<keyword evidence="4" id="KW-0808">Transferase</keyword>
<dbReference type="InterPro" id="IPR005467">
    <property type="entry name" value="His_kinase_dom"/>
</dbReference>
<dbReference type="EC" id="2.7.13.3" evidence="2"/>
<dbReference type="SMART" id="SM00387">
    <property type="entry name" value="HATPase_c"/>
    <property type="match status" value="1"/>
</dbReference>
<dbReference type="GO" id="GO:0004721">
    <property type="term" value="F:phosphoprotein phosphatase activity"/>
    <property type="evidence" value="ECO:0007669"/>
    <property type="project" value="TreeGrafter"/>
</dbReference>
<dbReference type="InterPro" id="IPR004358">
    <property type="entry name" value="Sig_transdc_His_kin-like_C"/>
</dbReference>
<dbReference type="InterPro" id="IPR003661">
    <property type="entry name" value="HisK_dim/P_dom"/>
</dbReference>
<keyword evidence="6" id="KW-0902">Two-component regulatory system</keyword>
<protein>
    <recommendedName>
        <fullName evidence="2">histidine kinase</fullName>
        <ecNumber evidence="2">2.7.13.3</ecNumber>
    </recommendedName>
</protein>